<feature type="transmembrane region" description="Helical" evidence="1">
    <location>
        <begin position="7"/>
        <end position="26"/>
    </location>
</feature>
<keyword evidence="1" id="KW-0472">Membrane</keyword>
<sequence>MSKNLPLTVKVALGATFVLLGVNLFLVDPIVKWVAEAEMGKMHGAEVNIGSVSHSIFPLSVQINDIEVTDARRPKLNQVQVQSISADVAFIPLLSSKVIVDELVIVGMEFNQARAVEGTVFRPPGPSFSELLATLPNQNDIPSKDELLARSSLQTPLAVAAAQTTKEKYVDPLQEKYAALPDKEKLAAYKKTFNELKNTDYKNPAALLKAKEQWDNVKAQIKQDKALISEFRTLASAANKAVKENIVALKSAPQADYQALQKVMAGDPEALSQITYMLFGDKAEQLNQTILLALDTVLPMLAPKADEPAVSIDPNAEYANILIREARILLSLNDTSIRSDWQNITDQHIITKTPTTYTINSIGTDVIDVQGEFSILPTGISAQQAWQIMDIALDNVPAVDSERIKAVINSANMMTRGSLNITNNILSGQSDIDLSALALTATGTDKYSNIIAQTLNQLDALNLATDFSGSVAEPGFSLSSDLDNKLSKALISGLLNDQEGELAEIRQSLKAKAAQSLNVNQEYLGNITKLMQLADGDLSNLESLLQGQLGDSDDLKNKLMNKLKGKLFGD</sequence>
<dbReference type="AlphaFoldDB" id="A0AA41X1R0"/>
<reference evidence="2" key="1">
    <citation type="submission" date="2022-07" db="EMBL/GenBank/DDBJ databases">
        <title>Characterization of the Novel Bacterium Alteromonas immobilis LMIT006 and Alteromonas gregis LMIT007.</title>
        <authorList>
            <person name="Lin X."/>
        </authorList>
    </citation>
    <scope>NUCLEOTIDE SEQUENCE</scope>
    <source>
        <strain evidence="2">LMIT007</strain>
    </source>
</reference>
<name>A0AA41X1R0_9ALTE</name>
<accession>A0AA41X1R0</accession>
<dbReference type="RefSeq" id="WP_254099457.1">
    <property type="nucleotide sequence ID" value="NZ_JANATA010000006.1"/>
</dbReference>
<dbReference type="NCBIfam" id="TIGR03545">
    <property type="entry name" value="TIGR03545 family protein"/>
    <property type="match status" value="1"/>
</dbReference>
<dbReference type="Proteomes" id="UP001165413">
    <property type="component" value="Unassembled WGS sequence"/>
</dbReference>
<keyword evidence="1" id="KW-0812">Transmembrane</keyword>
<evidence type="ECO:0000313" key="2">
    <source>
        <dbReference type="EMBL" id="MCP3428282.1"/>
    </source>
</evidence>
<keyword evidence="3" id="KW-1185">Reference proteome</keyword>
<comment type="caution">
    <text evidence="2">The sequence shown here is derived from an EMBL/GenBank/DDBJ whole genome shotgun (WGS) entry which is preliminary data.</text>
</comment>
<protein>
    <submittedName>
        <fullName evidence="2">TIGR03545 family protein</fullName>
    </submittedName>
</protein>
<evidence type="ECO:0000313" key="3">
    <source>
        <dbReference type="Proteomes" id="UP001165413"/>
    </source>
</evidence>
<keyword evidence="1" id="KW-1133">Transmembrane helix</keyword>
<gene>
    <name evidence="2" type="ORF">NLF92_04910</name>
</gene>
<proteinExistence type="predicted"/>
<dbReference type="InterPro" id="IPR019934">
    <property type="entry name" value="CHP03545"/>
</dbReference>
<dbReference type="EMBL" id="JANATA010000006">
    <property type="protein sequence ID" value="MCP3428282.1"/>
    <property type="molecule type" value="Genomic_DNA"/>
</dbReference>
<organism evidence="2 3">
    <name type="scientific">Opacimonas viscosa</name>
    <dbReference type="NCBI Taxonomy" id="2961944"/>
    <lineage>
        <taxon>Bacteria</taxon>
        <taxon>Pseudomonadati</taxon>
        <taxon>Pseudomonadota</taxon>
        <taxon>Gammaproteobacteria</taxon>
        <taxon>Alteromonadales</taxon>
        <taxon>Alteromonadaceae</taxon>
        <taxon>Opacimonas</taxon>
    </lineage>
</organism>
<evidence type="ECO:0000256" key="1">
    <source>
        <dbReference type="SAM" id="Phobius"/>
    </source>
</evidence>